<keyword evidence="3" id="KW-1185">Reference proteome</keyword>
<keyword evidence="1" id="KW-0812">Transmembrane</keyword>
<keyword evidence="1" id="KW-1133">Transmembrane helix</keyword>
<organism evidence="2 3">
    <name type="scientific">Salicibibacter cibarius</name>
    <dbReference type="NCBI Taxonomy" id="2743000"/>
    <lineage>
        <taxon>Bacteria</taxon>
        <taxon>Bacillati</taxon>
        <taxon>Bacillota</taxon>
        <taxon>Bacilli</taxon>
        <taxon>Bacillales</taxon>
        <taxon>Bacillaceae</taxon>
        <taxon>Salicibibacter</taxon>
    </lineage>
</organism>
<name>A0A7T7CD61_9BACI</name>
<reference evidence="2 3" key="1">
    <citation type="submission" date="2020-06" db="EMBL/GenBank/DDBJ databases">
        <title>Genomic analysis of Salicibibacter sp. NKC5-3.</title>
        <authorList>
            <person name="Oh Y.J."/>
        </authorList>
    </citation>
    <scope>NUCLEOTIDE SEQUENCE [LARGE SCALE GENOMIC DNA]</scope>
    <source>
        <strain evidence="2 3">NKC5-3</strain>
    </source>
</reference>
<sequence length="287" mass="33273">MTQKSESLFGREEFQTEGYDVDVFGEFIPLHVCLMLAAIYLAAWIWGWRGPRRYRRDRFFSMKGAGFHEDSREDVNAGRLFDEGLPLTNDGSIRGDIKDSARRDVYYLYSPPGTSSGASWSHYIADRVLNSRKTIDYAKMAKMLGVISLDLSPGWRMWPLRFLSHFVFFLFYFFAVGFMPLVIVMEHIGDQSYDPNPPWELLALGGYMILIYMGCRLILETIQYAVQIRRSKRIVQELNLLKSEATIDVINKYLHRQFAFYIVSYVLLTGITYILLGQAEPPYGIDW</sequence>
<evidence type="ECO:0000313" key="2">
    <source>
        <dbReference type="EMBL" id="QQK77684.1"/>
    </source>
</evidence>
<gene>
    <name evidence="2" type="ORF">HUG15_20240</name>
</gene>
<feature type="transmembrane region" description="Helical" evidence="1">
    <location>
        <begin position="28"/>
        <end position="48"/>
    </location>
</feature>
<proteinExistence type="predicted"/>
<feature type="transmembrane region" description="Helical" evidence="1">
    <location>
        <begin position="162"/>
        <end position="184"/>
    </location>
</feature>
<feature type="transmembrane region" description="Helical" evidence="1">
    <location>
        <begin position="204"/>
        <end position="226"/>
    </location>
</feature>
<dbReference type="KEGG" id="scia:HUG15_20240"/>
<protein>
    <submittedName>
        <fullName evidence="2">Uncharacterized protein</fullName>
    </submittedName>
</protein>
<evidence type="ECO:0000256" key="1">
    <source>
        <dbReference type="SAM" id="Phobius"/>
    </source>
</evidence>
<keyword evidence="1" id="KW-0472">Membrane</keyword>
<accession>A0A7T7CD61</accession>
<dbReference type="EMBL" id="CP054705">
    <property type="protein sequence ID" value="QQK77684.1"/>
    <property type="molecule type" value="Genomic_DNA"/>
</dbReference>
<feature type="transmembrane region" description="Helical" evidence="1">
    <location>
        <begin position="258"/>
        <end position="276"/>
    </location>
</feature>
<dbReference type="Proteomes" id="UP000595823">
    <property type="component" value="Chromosome"/>
</dbReference>
<evidence type="ECO:0000313" key="3">
    <source>
        <dbReference type="Proteomes" id="UP000595823"/>
    </source>
</evidence>
<dbReference type="AlphaFoldDB" id="A0A7T7CD61"/>